<comment type="caution">
    <text evidence="3">The sequence shown here is derived from an EMBL/GenBank/DDBJ whole genome shotgun (WGS) entry which is preliminary data.</text>
</comment>
<feature type="chain" id="PRO_5040891241" description="DUF7907 domain-containing protein" evidence="1">
    <location>
        <begin position="18"/>
        <end position="213"/>
    </location>
</feature>
<feature type="domain" description="DUF7907" evidence="2">
    <location>
        <begin position="21"/>
        <end position="202"/>
    </location>
</feature>
<dbReference type="AlphaFoldDB" id="A0A9W8YLN2"/>
<gene>
    <name evidence="3" type="ORF">N0V93_009238</name>
</gene>
<keyword evidence="1" id="KW-0732">Signal</keyword>
<name>A0A9W8YLN2_9PEZI</name>
<dbReference type="Proteomes" id="UP001140453">
    <property type="component" value="Unassembled WGS sequence"/>
</dbReference>
<evidence type="ECO:0000256" key="1">
    <source>
        <dbReference type="SAM" id="SignalP"/>
    </source>
</evidence>
<proteinExistence type="predicted"/>
<accession>A0A9W8YLN2</accession>
<reference evidence="3" key="1">
    <citation type="submission" date="2022-10" db="EMBL/GenBank/DDBJ databases">
        <title>Tapping the CABI collections for fungal endophytes: first genome assemblies for Collariella, Neodidymelliopsis, Ascochyta clinopodiicola, Didymella pomorum, Didymosphaeria variabile, Neocosmospora piperis and Neocucurbitaria cava.</title>
        <authorList>
            <person name="Hill R."/>
        </authorList>
    </citation>
    <scope>NUCLEOTIDE SEQUENCE</scope>
    <source>
        <strain evidence="3">IMI 355082</strain>
    </source>
</reference>
<keyword evidence="4" id="KW-1185">Reference proteome</keyword>
<sequence>MITKVLPFLTLAGLGTAQYVSEPFAIRITGKTNSSIDGYVGSCHAGAAIEGLCFEAPGDGVPGSYNEYYLNTTSANGTQGLLIWELPLTTENGTTDYVPSAMTLGVNYGSNVAVPLFYPGYSYSPGTTYVSVSDNGTLFLPGGVDDSNNNATYPSPVQYLGDLTNWNLCYQFTGGYYYYSIAWVFTQPAQNPSCQPVQLMQEPIAATESVRRR</sequence>
<evidence type="ECO:0000313" key="3">
    <source>
        <dbReference type="EMBL" id="KAJ4386343.1"/>
    </source>
</evidence>
<protein>
    <recommendedName>
        <fullName evidence="2">DUF7907 domain-containing protein</fullName>
    </recommendedName>
</protein>
<dbReference type="EMBL" id="JAPEVB010000006">
    <property type="protein sequence ID" value="KAJ4386343.1"/>
    <property type="molecule type" value="Genomic_DNA"/>
</dbReference>
<evidence type="ECO:0000259" key="2">
    <source>
        <dbReference type="Pfam" id="PF25484"/>
    </source>
</evidence>
<dbReference type="Pfam" id="PF25484">
    <property type="entry name" value="DUF7907"/>
    <property type="match status" value="1"/>
</dbReference>
<organism evidence="3 4">
    <name type="scientific">Gnomoniopsis smithogilvyi</name>
    <dbReference type="NCBI Taxonomy" id="1191159"/>
    <lineage>
        <taxon>Eukaryota</taxon>
        <taxon>Fungi</taxon>
        <taxon>Dikarya</taxon>
        <taxon>Ascomycota</taxon>
        <taxon>Pezizomycotina</taxon>
        <taxon>Sordariomycetes</taxon>
        <taxon>Sordariomycetidae</taxon>
        <taxon>Diaporthales</taxon>
        <taxon>Gnomoniaceae</taxon>
        <taxon>Gnomoniopsis</taxon>
    </lineage>
</organism>
<dbReference type="OrthoDB" id="3515453at2759"/>
<dbReference type="InterPro" id="IPR057229">
    <property type="entry name" value="DUF7907"/>
</dbReference>
<evidence type="ECO:0000313" key="4">
    <source>
        <dbReference type="Proteomes" id="UP001140453"/>
    </source>
</evidence>
<feature type="signal peptide" evidence="1">
    <location>
        <begin position="1"/>
        <end position="17"/>
    </location>
</feature>